<dbReference type="Pfam" id="PF00359">
    <property type="entry name" value="PTS_EIIA_2"/>
    <property type="match status" value="1"/>
</dbReference>
<keyword evidence="1" id="KW-0808">Transferase</keyword>
<evidence type="ECO:0000259" key="6">
    <source>
        <dbReference type="PROSITE" id="PS51094"/>
    </source>
</evidence>
<reference evidence="9 10" key="1">
    <citation type="submission" date="2023-07" db="EMBL/GenBank/DDBJ databases">
        <title>Genomic Encyclopedia of Type Strains, Phase IV (KMG-IV): sequencing the most valuable type-strain genomes for metagenomic binning, comparative biology and taxonomic classification.</title>
        <authorList>
            <person name="Goeker M."/>
        </authorList>
    </citation>
    <scope>NUCLEOTIDE SEQUENCE [LARGE SCALE GENOMIC DNA]</scope>
    <source>
        <strain evidence="9 10">DSM 16784</strain>
    </source>
</reference>
<evidence type="ECO:0000259" key="8">
    <source>
        <dbReference type="PROSITE" id="PS51372"/>
    </source>
</evidence>
<dbReference type="PANTHER" id="PTHR30185">
    <property type="entry name" value="CRYPTIC BETA-GLUCOSIDE BGL OPERON ANTITERMINATOR"/>
    <property type="match status" value="1"/>
</dbReference>
<keyword evidence="5" id="KW-0804">Transcription</keyword>
<dbReference type="Gene3D" id="3.40.930.10">
    <property type="entry name" value="Mannitol-specific EII, Chain A"/>
    <property type="match status" value="1"/>
</dbReference>
<dbReference type="SUPFAM" id="SSF52794">
    <property type="entry name" value="PTS system IIB component-like"/>
    <property type="match status" value="1"/>
</dbReference>
<keyword evidence="10" id="KW-1185">Reference proteome</keyword>
<evidence type="ECO:0000256" key="1">
    <source>
        <dbReference type="ARBA" id="ARBA00022679"/>
    </source>
</evidence>
<evidence type="ECO:0000313" key="10">
    <source>
        <dbReference type="Proteomes" id="UP001230220"/>
    </source>
</evidence>
<evidence type="ECO:0000256" key="3">
    <source>
        <dbReference type="ARBA" id="ARBA00023015"/>
    </source>
</evidence>
<dbReference type="InterPro" id="IPR036095">
    <property type="entry name" value="PTS_EIIB-like_sf"/>
</dbReference>
<feature type="domain" description="PTS EIIB type-2" evidence="7">
    <location>
        <begin position="290"/>
        <end position="381"/>
    </location>
</feature>
<evidence type="ECO:0000256" key="4">
    <source>
        <dbReference type="ARBA" id="ARBA00023159"/>
    </source>
</evidence>
<dbReference type="InterPro" id="IPR050661">
    <property type="entry name" value="BglG_antiterminators"/>
</dbReference>
<dbReference type="Proteomes" id="UP001230220">
    <property type="component" value="Unassembled WGS sequence"/>
</dbReference>
<sequence length="528" mass="60814">MDDLASQLFVSKSSISTDLKTVRSILKKFNLNLITRPNYGMKVEGKEFDLRLCAAAYTINRLEGDDEGAVEETLRIISEVVSEYMKESNIRISEVSYRNLITHIYIAIERVKEGHFVPMDTDMLSSLQKNTTYDVSKRIANFLETTFEIEIPESEIGYLAVHLSGKQFIEVIPGDENVVISSEINNIVKHMLNEIKNSYNIDFTNDFELIMNLSLHLVPMDIRIRFDMNLKNPLLVDIKKRYSLAYMLALSASGILKKHYQKDVDEEEIGYIALHFNLALERQKSMIAKKNIVIVCATGKGSASLLIHKFKSEVGNYLNNVVALDVMHLEDYDFSDIDYVVTTVPIPYKVPVPILEIQFFMDDKDIKAIKNLLQSGKNFALERFFDQRLFIPRLRARNKDEVISTMVNKIKEIKSIPNEFYDLIMKREEMSITAFGNLVAIPHPCKSIGEETFVCVAILDEPILWDEVEVQFVFMMSLKEIVDENMDTFSSMVSKLLINNSYVKAIIELRKYQTLIDCFNDIEREMRN</sequence>
<keyword evidence="3" id="KW-0805">Transcription regulation</keyword>
<evidence type="ECO:0000313" key="9">
    <source>
        <dbReference type="EMBL" id="MDQ0361800.1"/>
    </source>
</evidence>
<evidence type="ECO:0000256" key="2">
    <source>
        <dbReference type="ARBA" id="ARBA00022737"/>
    </source>
</evidence>
<gene>
    <name evidence="9" type="ORF">J2S15_002550</name>
</gene>
<accession>A0ABU0E4Q8</accession>
<dbReference type="InterPro" id="IPR007737">
    <property type="entry name" value="Mga_HTH"/>
</dbReference>
<name>A0ABU0E4Q8_9FIRM</name>
<feature type="domain" description="PRD" evidence="8">
    <location>
        <begin position="179"/>
        <end position="286"/>
    </location>
</feature>
<evidence type="ECO:0000256" key="5">
    <source>
        <dbReference type="ARBA" id="ARBA00023163"/>
    </source>
</evidence>
<dbReference type="CDD" id="cd05568">
    <property type="entry name" value="PTS_IIB_bgl_like"/>
    <property type="match status" value="1"/>
</dbReference>
<dbReference type="InterPro" id="IPR011608">
    <property type="entry name" value="PRD"/>
</dbReference>
<dbReference type="EMBL" id="JAUSUR010000004">
    <property type="protein sequence ID" value="MDQ0361800.1"/>
    <property type="molecule type" value="Genomic_DNA"/>
</dbReference>
<dbReference type="Pfam" id="PF05043">
    <property type="entry name" value="Mga"/>
    <property type="match status" value="1"/>
</dbReference>
<dbReference type="InterPro" id="IPR013011">
    <property type="entry name" value="PTS_EIIB_2"/>
</dbReference>
<keyword evidence="4" id="KW-0010">Activator</keyword>
<dbReference type="InterPro" id="IPR036634">
    <property type="entry name" value="PRD_sf"/>
</dbReference>
<dbReference type="PROSITE" id="PS51372">
    <property type="entry name" value="PRD_2"/>
    <property type="match status" value="2"/>
</dbReference>
<dbReference type="PANTHER" id="PTHR30185:SF13">
    <property type="entry name" value="LICABCH OPERON REGULATOR-RELATED"/>
    <property type="match status" value="1"/>
</dbReference>
<keyword evidence="2" id="KW-0677">Repeat</keyword>
<dbReference type="SUPFAM" id="SSF63520">
    <property type="entry name" value="PTS-regulatory domain, PRD"/>
    <property type="match status" value="2"/>
</dbReference>
<proteinExistence type="predicted"/>
<dbReference type="InterPro" id="IPR016152">
    <property type="entry name" value="PTrfase/Anion_transptr"/>
</dbReference>
<organism evidence="9 10">
    <name type="scientific">Breznakia pachnodae</name>
    <dbReference type="NCBI Taxonomy" id="265178"/>
    <lineage>
        <taxon>Bacteria</taxon>
        <taxon>Bacillati</taxon>
        <taxon>Bacillota</taxon>
        <taxon>Erysipelotrichia</taxon>
        <taxon>Erysipelotrichales</taxon>
        <taxon>Erysipelotrichaceae</taxon>
        <taxon>Breznakia</taxon>
    </lineage>
</organism>
<dbReference type="PROSITE" id="PS51099">
    <property type="entry name" value="PTS_EIIB_TYPE_2"/>
    <property type="match status" value="1"/>
</dbReference>
<dbReference type="Pfam" id="PF00874">
    <property type="entry name" value="PRD"/>
    <property type="match status" value="2"/>
</dbReference>
<feature type="domain" description="PRD" evidence="8">
    <location>
        <begin position="68"/>
        <end position="173"/>
    </location>
</feature>
<comment type="caution">
    <text evidence="9">The sequence shown here is derived from an EMBL/GenBank/DDBJ whole genome shotgun (WGS) entry which is preliminary data.</text>
</comment>
<dbReference type="Gene3D" id="1.10.1790.10">
    <property type="entry name" value="PRD domain"/>
    <property type="match status" value="2"/>
</dbReference>
<feature type="domain" description="PTS EIIA type-2" evidence="6">
    <location>
        <begin position="383"/>
        <end position="522"/>
    </location>
</feature>
<evidence type="ECO:0000259" key="7">
    <source>
        <dbReference type="PROSITE" id="PS51099"/>
    </source>
</evidence>
<protein>
    <submittedName>
        <fullName evidence="9">Lichenan operon transcriptional antiterminator</fullName>
    </submittedName>
</protein>
<dbReference type="Gene3D" id="3.40.50.2300">
    <property type="match status" value="1"/>
</dbReference>
<dbReference type="PROSITE" id="PS51094">
    <property type="entry name" value="PTS_EIIA_TYPE_2"/>
    <property type="match status" value="1"/>
</dbReference>
<dbReference type="InterPro" id="IPR002178">
    <property type="entry name" value="PTS_EIIA_type-2_dom"/>
</dbReference>
<dbReference type="SUPFAM" id="SSF55804">
    <property type="entry name" value="Phoshotransferase/anion transport protein"/>
    <property type="match status" value="1"/>
</dbReference>